<reference evidence="1" key="1">
    <citation type="submission" date="2023-08" db="EMBL/GenBank/DDBJ databases">
        <title>A de novo genome assembly of Solanum verrucosum Schlechtendal, a Mexican diploid species geographically isolated from the other diploid A-genome species in potato relatives.</title>
        <authorList>
            <person name="Hosaka K."/>
        </authorList>
    </citation>
    <scope>NUCLEOTIDE SEQUENCE</scope>
    <source>
        <tissue evidence="1">Young leaves</tissue>
    </source>
</reference>
<gene>
    <name evidence="1" type="ORF">MTR67_006758</name>
</gene>
<evidence type="ECO:0000313" key="1">
    <source>
        <dbReference type="EMBL" id="WMV13373.1"/>
    </source>
</evidence>
<keyword evidence="2" id="KW-1185">Reference proteome</keyword>
<sequence length="150" mass="17726">MDPCMDTGAGIHLKIIKREESLWRQKSRALWRKEGDKNTKFFHRIANAYRRYNNIDQLMVQREITQEPHKIEGEIIDFYKKLYTETAQWRPTLQDAQCPVITEEEKEALQANFEESEVLRCLKMCAVDNLVLMDSLWDSSSSVMKLLKKT</sequence>
<organism evidence="1 2">
    <name type="scientific">Solanum verrucosum</name>
    <dbReference type="NCBI Taxonomy" id="315347"/>
    <lineage>
        <taxon>Eukaryota</taxon>
        <taxon>Viridiplantae</taxon>
        <taxon>Streptophyta</taxon>
        <taxon>Embryophyta</taxon>
        <taxon>Tracheophyta</taxon>
        <taxon>Spermatophyta</taxon>
        <taxon>Magnoliopsida</taxon>
        <taxon>eudicotyledons</taxon>
        <taxon>Gunneridae</taxon>
        <taxon>Pentapetalae</taxon>
        <taxon>asterids</taxon>
        <taxon>lamiids</taxon>
        <taxon>Solanales</taxon>
        <taxon>Solanaceae</taxon>
        <taxon>Solanoideae</taxon>
        <taxon>Solaneae</taxon>
        <taxon>Solanum</taxon>
    </lineage>
</organism>
<protein>
    <submittedName>
        <fullName evidence="1">Uncharacterized protein</fullName>
    </submittedName>
</protein>
<accession>A0AAF0TEC1</accession>
<proteinExistence type="predicted"/>
<dbReference type="AlphaFoldDB" id="A0AAF0TEC1"/>
<evidence type="ECO:0000313" key="2">
    <source>
        <dbReference type="Proteomes" id="UP001234989"/>
    </source>
</evidence>
<name>A0AAF0TEC1_SOLVR</name>
<dbReference type="EMBL" id="CP133612">
    <property type="protein sequence ID" value="WMV13373.1"/>
    <property type="molecule type" value="Genomic_DNA"/>
</dbReference>
<dbReference type="Proteomes" id="UP001234989">
    <property type="component" value="Chromosome 1"/>
</dbReference>